<comment type="caution">
    <text evidence="1">The sequence shown here is derived from an EMBL/GenBank/DDBJ whole genome shotgun (WGS) entry which is preliminary data.</text>
</comment>
<dbReference type="GO" id="GO:0000287">
    <property type="term" value="F:magnesium ion binding"/>
    <property type="evidence" value="ECO:0007669"/>
    <property type="project" value="InterPro"/>
</dbReference>
<proteinExistence type="predicted"/>
<evidence type="ECO:0000313" key="1">
    <source>
        <dbReference type="EMBL" id="PCJ24109.1"/>
    </source>
</evidence>
<dbReference type="InterPro" id="IPR036614">
    <property type="entry name" value="RusA-like_sf"/>
</dbReference>
<dbReference type="GO" id="GO:0006310">
    <property type="term" value="P:DNA recombination"/>
    <property type="evidence" value="ECO:0007669"/>
    <property type="project" value="InterPro"/>
</dbReference>
<dbReference type="AlphaFoldDB" id="A0A2A5AXX2"/>
<dbReference type="EMBL" id="NVVJ01000030">
    <property type="protein sequence ID" value="PCJ24109.1"/>
    <property type="molecule type" value="Genomic_DNA"/>
</dbReference>
<gene>
    <name evidence="1" type="ORF">COA96_10210</name>
</gene>
<organism evidence="1 2">
    <name type="scientific">SAR86 cluster bacterium</name>
    <dbReference type="NCBI Taxonomy" id="2030880"/>
    <lineage>
        <taxon>Bacteria</taxon>
        <taxon>Pseudomonadati</taxon>
        <taxon>Pseudomonadota</taxon>
        <taxon>Gammaproteobacteria</taxon>
        <taxon>SAR86 cluster</taxon>
    </lineage>
</organism>
<dbReference type="Gene3D" id="3.30.1330.70">
    <property type="entry name" value="Holliday junction resolvase RusA"/>
    <property type="match status" value="1"/>
</dbReference>
<dbReference type="Proteomes" id="UP000218327">
    <property type="component" value="Unassembled WGS sequence"/>
</dbReference>
<evidence type="ECO:0000313" key="2">
    <source>
        <dbReference type="Proteomes" id="UP000218327"/>
    </source>
</evidence>
<accession>A0A2A5AXX2</accession>
<dbReference type="SUPFAM" id="SSF103084">
    <property type="entry name" value="Holliday junction resolvase RusA"/>
    <property type="match status" value="1"/>
</dbReference>
<sequence>MIIELPYPSKDLNPNGRIHWAQLARAKKGYRGDCALFTRMAIGRKTFTAPVTISITMYPPDRRRRDDDNAIASFKAGRDGVADAIKVDDADWDTTYRVEKEPLNKVVIEIKTEQETT</sequence>
<name>A0A2A5AXX2_9GAMM</name>
<dbReference type="GO" id="GO:0006281">
    <property type="term" value="P:DNA repair"/>
    <property type="evidence" value="ECO:0007669"/>
    <property type="project" value="InterPro"/>
</dbReference>
<reference evidence="2" key="1">
    <citation type="submission" date="2017-08" db="EMBL/GenBank/DDBJ databases">
        <title>A dynamic microbial community with high functional redundancy inhabits the cold, oxic subseafloor aquifer.</title>
        <authorList>
            <person name="Tully B.J."/>
            <person name="Wheat C.G."/>
            <person name="Glazer B.T."/>
            <person name="Huber J.A."/>
        </authorList>
    </citation>
    <scope>NUCLEOTIDE SEQUENCE [LARGE SCALE GENOMIC DNA]</scope>
</reference>
<protein>
    <submittedName>
        <fullName evidence="1">Endodeoxyribonuclease RusA</fullName>
    </submittedName>
</protein>